<accession>A0ABQ7WTD1</accession>
<reference evidence="2 3" key="1">
    <citation type="journal article" date="2021" name="bioRxiv">
        <title>Chromosome-scale and haplotype-resolved genome assembly of a tetraploid potato cultivar.</title>
        <authorList>
            <person name="Sun H."/>
            <person name="Jiao W.-B."/>
            <person name="Krause K."/>
            <person name="Campoy J.A."/>
            <person name="Goel M."/>
            <person name="Folz-Donahue K."/>
            <person name="Kukat C."/>
            <person name="Huettel B."/>
            <person name="Schneeberger K."/>
        </authorList>
    </citation>
    <scope>NUCLEOTIDE SEQUENCE [LARGE SCALE GENOMIC DNA]</scope>
    <source>
        <strain evidence="2">SolTubOtavaFocal</strain>
        <tissue evidence="2">Leaves</tissue>
    </source>
</reference>
<feature type="region of interest" description="Disordered" evidence="1">
    <location>
        <begin position="1"/>
        <end position="20"/>
    </location>
</feature>
<dbReference type="EMBL" id="JAIVGD010000001">
    <property type="protein sequence ID" value="KAH0784008.1"/>
    <property type="molecule type" value="Genomic_DNA"/>
</dbReference>
<evidence type="ECO:0000313" key="2">
    <source>
        <dbReference type="EMBL" id="KAH0784008.1"/>
    </source>
</evidence>
<protein>
    <submittedName>
        <fullName evidence="2">Uncharacterized protein</fullName>
    </submittedName>
</protein>
<gene>
    <name evidence="2" type="ORF">KY290_003606</name>
</gene>
<organism evidence="2 3">
    <name type="scientific">Solanum tuberosum</name>
    <name type="common">Potato</name>
    <dbReference type="NCBI Taxonomy" id="4113"/>
    <lineage>
        <taxon>Eukaryota</taxon>
        <taxon>Viridiplantae</taxon>
        <taxon>Streptophyta</taxon>
        <taxon>Embryophyta</taxon>
        <taxon>Tracheophyta</taxon>
        <taxon>Spermatophyta</taxon>
        <taxon>Magnoliopsida</taxon>
        <taxon>eudicotyledons</taxon>
        <taxon>Gunneridae</taxon>
        <taxon>Pentapetalae</taxon>
        <taxon>asterids</taxon>
        <taxon>lamiids</taxon>
        <taxon>Solanales</taxon>
        <taxon>Solanaceae</taxon>
        <taxon>Solanoideae</taxon>
        <taxon>Solaneae</taxon>
        <taxon>Solanum</taxon>
    </lineage>
</organism>
<keyword evidence="3" id="KW-1185">Reference proteome</keyword>
<feature type="region of interest" description="Disordered" evidence="1">
    <location>
        <begin position="40"/>
        <end position="81"/>
    </location>
</feature>
<comment type="caution">
    <text evidence="2">The sequence shown here is derived from an EMBL/GenBank/DDBJ whole genome shotgun (WGS) entry which is preliminary data.</text>
</comment>
<evidence type="ECO:0000256" key="1">
    <source>
        <dbReference type="SAM" id="MobiDB-lite"/>
    </source>
</evidence>
<dbReference type="Proteomes" id="UP000826656">
    <property type="component" value="Unassembled WGS sequence"/>
</dbReference>
<proteinExistence type="predicted"/>
<dbReference type="InterPro" id="IPR004252">
    <property type="entry name" value="Probable_transposase_24"/>
</dbReference>
<evidence type="ECO:0000313" key="3">
    <source>
        <dbReference type="Proteomes" id="UP000826656"/>
    </source>
</evidence>
<sequence>MPTIVSSQQCATPTVQTSAQNTTPIISETSPVAPNQSNTIGQGPAQNTIPTISKTPPAAPNQSNSVGHSNTIAEGDSSSNHSRTRIFLTSAGLEPSKTCSSFISKSFRNDVDSNGINWKSVSNDVRDGYFGEFKAKAAVNYRNFISKIKGEGVRPGFVPEHVWERWMELWESDDCIKKSKINAKNRCGGHETAAGTHTVGSISMGEYHKRHEKYEEILQEKTVSQTDIDQCEAYYQAVGGEKKRRIYGLCSEAKSYYGLKICASSSVLPSISQSTPIKNMDEFVKQMLPALTNHFLPVVVERIDKPSTVTPLVPPSATTNEDEVDP</sequence>
<dbReference type="Pfam" id="PF03004">
    <property type="entry name" value="Transposase_24"/>
    <property type="match status" value="1"/>
</dbReference>
<name>A0ABQ7WTD1_SOLTU</name>